<protein>
    <recommendedName>
        <fullName evidence="7">Ribosomal RNA small subunit methyltransferase A</fullName>
        <ecNumber evidence="7">2.1.1.182</ecNumber>
    </recommendedName>
    <alternativeName>
        <fullName evidence="7">16S rRNA (adenine(1518)-N(6)/adenine(1519)-N(6))-dimethyltransferase</fullName>
    </alternativeName>
    <alternativeName>
        <fullName evidence="7">16S rRNA dimethyladenosine transferase</fullName>
    </alternativeName>
    <alternativeName>
        <fullName evidence="7">16S rRNA dimethylase</fullName>
    </alternativeName>
    <alternativeName>
        <fullName evidence="7">S-adenosylmethionine-6-N', N'-adenosyl(rRNA) dimethyltransferase</fullName>
    </alternativeName>
</protein>
<dbReference type="HAMAP" id="MF_00607">
    <property type="entry name" value="16SrRNA_methyltr_A"/>
    <property type="match status" value="1"/>
</dbReference>
<dbReference type="PROSITE" id="PS51689">
    <property type="entry name" value="SAM_RNA_A_N6_MT"/>
    <property type="match status" value="1"/>
</dbReference>
<dbReference type="GO" id="GO:0052908">
    <property type="term" value="F:16S rRNA (adenine(1518)-N(6)/adenine(1519)-N(6))-dimethyltransferase activity"/>
    <property type="evidence" value="ECO:0007669"/>
    <property type="project" value="UniProtKB-EC"/>
</dbReference>
<dbReference type="HOGENOM" id="CLU_041220_0_0_9"/>
<keyword evidence="2 7" id="KW-0698">rRNA processing</keyword>
<dbReference type="OrthoDB" id="9814755at2"/>
<dbReference type="Proteomes" id="UP000008544">
    <property type="component" value="Chromosome"/>
</dbReference>
<dbReference type="SUPFAM" id="SSF53335">
    <property type="entry name" value="S-adenosyl-L-methionine-dependent methyltransferases"/>
    <property type="match status" value="1"/>
</dbReference>
<accession>B1I115</accession>
<feature type="domain" description="Ribosomal RNA adenine methylase transferase N-terminal" evidence="9">
    <location>
        <begin position="40"/>
        <end position="215"/>
    </location>
</feature>
<dbReference type="Gene3D" id="3.40.50.150">
    <property type="entry name" value="Vaccinia Virus protein VP39"/>
    <property type="match status" value="1"/>
</dbReference>
<dbReference type="SMART" id="SM00650">
    <property type="entry name" value="rADc"/>
    <property type="match status" value="1"/>
</dbReference>
<dbReference type="PROSITE" id="PS01131">
    <property type="entry name" value="RRNA_A_DIMETH"/>
    <property type="match status" value="1"/>
</dbReference>
<evidence type="ECO:0000313" key="10">
    <source>
        <dbReference type="EMBL" id="ACA58614.1"/>
    </source>
</evidence>
<dbReference type="FunFam" id="3.40.50.150:FF:000023">
    <property type="entry name" value="Ribosomal RNA small subunit methyltransferase A"/>
    <property type="match status" value="1"/>
</dbReference>
<feature type="binding site" evidence="7 8">
    <location>
        <position position="130"/>
    </location>
    <ligand>
        <name>S-adenosyl-L-methionine</name>
        <dbReference type="ChEBI" id="CHEBI:59789"/>
    </ligand>
</feature>
<dbReference type="InterPro" id="IPR001737">
    <property type="entry name" value="KsgA/Erm"/>
</dbReference>
<evidence type="ECO:0000256" key="2">
    <source>
        <dbReference type="ARBA" id="ARBA00022552"/>
    </source>
</evidence>
<evidence type="ECO:0000256" key="3">
    <source>
        <dbReference type="ARBA" id="ARBA00022603"/>
    </source>
</evidence>
<evidence type="ECO:0000256" key="8">
    <source>
        <dbReference type="PROSITE-ProRule" id="PRU01026"/>
    </source>
</evidence>
<evidence type="ECO:0000256" key="6">
    <source>
        <dbReference type="ARBA" id="ARBA00022884"/>
    </source>
</evidence>
<comment type="subcellular location">
    <subcellularLocation>
        <location evidence="7">Cytoplasm</location>
    </subcellularLocation>
</comment>
<dbReference type="AlphaFoldDB" id="B1I115"/>
<keyword evidence="11" id="KW-1185">Reference proteome</keyword>
<evidence type="ECO:0000256" key="4">
    <source>
        <dbReference type="ARBA" id="ARBA00022679"/>
    </source>
</evidence>
<sequence length="299" mass="32628">MDVNRNWPLTNTGEVRRLLAEYGLKPRKSLGQNFLVAAGVLDKILEAAEVEKDEVVIEIGPGVGALTRRLAEKGARVAAVEIDGRLIPLLKEVLGDLGDRVRLINADALKVDYGALLAEMGAGSFKVVANLPYYITSPFVAGFLEAGYRFERMVLMVQKEVADRMTAANGTESYGALSVLVAYHTEADVVWRVSRHCFYPPPAVDSAVVRLMRRPAPAVTVLQPELFFRIVRASFGRRRKMLPNALAGAVPGLDRETWVQIIESAGIDPRVRGETLTPDQFGLIADACVRLGYGAPSVL</sequence>
<evidence type="ECO:0000256" key="5">
    <source>
        <dbReference type="ARBA" id="ARBA00022691"/>
    </source>
</evidence>
<dbReference type="STRING" id="477974.Daud_0045"/>
<keyword evidence="4 7" id="KW-0808">Transferase</keyword>
<feature type="binding site" evidence="7 8">
    <location>
        <position position="81"/>
    </location>
    <ligand>
        <name>S-adenosyl-L-methionine</name>
        <dbReference type="ChEBI" id="CHEBI:59789"/>
    </ligand>
</feature>
<dbReference type="eggNOG" id="COG0030">
    <property type="taxonomic scope" value="Bacteria"/>
</dbReference>
<feature type="binding site" evidence="7 8">
    <location>
        <position position="60"/>
    </location>
    <ligand>
        <name>S-adenosyl-L-methionine</name>
        <dbReference type="ChEBI" id="CHEBI:59789"/>
    </ligand>
</feature>
<dbReference type="InterPro" id="IPR029063">
    <property type="entry name" value="SAM-dependent_MTases_sf"/>
</dbReference>
<dbReference type="CDD" id="cd02440">
    <property type="entry name" value="AdoMet_MTases"/>
    <property type="match status" value="1"/>
</dbReference>
<evidence type="ECO:0000259" key="9">
    <source>
        <dbReference type="SMART" id="SM00650"/>
    </source>
</evidence>
<keyword evidence="1 7" id="KW-0963">Cytoplasm</keyword>
<evidence type="ECO:0000256" key="1">
    <source>
        <dbReference type="ARBA" id="ARBA00022490"/>
    </source>
</evidence>
<comment type="catalytic activity">
    <reaction evidence="7">
        <text>adenosine(1518)/adenosine(1519) in 16S rRNA + 4 S-adenosyl-L-methionine = N(6)-dimethyladenosine(1518)/N(6)-dimethyladenosine(1519) in 16S rRNA + 4 S-adenosyl-L-homocysteine + 4 H(+)</text>
        <dbReference type="Rhea" id="RHEA:19609"/>
        <dbReference type="Rhea" id="RHEA-COMP:10232"/>
        <dbReference type="Rhea" id="RHEA-COMP:10233"/>
        <dbReference type="ChEBI" id="CHEBI:15378"/>
        <dbReference type="ChEBI" id="CHEBI:57856"/>
        <dbReference type="ChEBI" id="CHEBI:59789"/>
        <dbReference type="ChEBI" id="CHEBI:74411"/>
        <dbReference type="ChEBI" id="CHEBI:74493"/>
        <dbReference type="EC" id="2.1.1.182"/>
    </reaction>
</comment>
<keyword evidence="5 7" id="KW-0949">S-adenosyl-L-methionine</keyword>
<reference evidence="11" key="1">
    <citation type="submission" date="2007-10" db="EMBL/GenBank/DDBJ databases">
        <title>Complete sequence of chromosome of Desulforudis audaxviator MP104C.</title>
        <authorList>
            <person name="Copeland A."/>
            <person name="Lucas S."/>
            <person name="Lapidus A."/>
            <person name="Barry K."/>
            <person name="Glavina del Rio T."/>
            <person name="Dalin E."/>
            <person name="Tice H."/>
            <person name="Bruce D."/>
            <person name="Pitluck S."/>
            <person name="Lowry S.R."/>
            <person name="Larimer F."/>
            <person name="Land M.L."/>
            <person name="Hauser L."/>
            <person name="Kyrpides N."/>
            <person name="Ivanova N.N."/>
            <person name="Richardson P."/>
        </authorList>
    </citation>
    <scope>NUCLEOTIDE SEQUENCE [LARGE SCALE GENOMIC DNA]</scope>
    <source>
        <strain evidence="11">MP104C</strain>
    </source>
</reference>
<dbReference type="InterPro" id="IPR020596">
    <property type="entry name" value="rRNA_Ade_Mease_Trfase_CS"/>
</dbReference>
<dbReference type="EC" id="2.1.1.182" evidence="7"/>
<dbReference type="InterPro" id="IPR023165">
    <property type="entry name" value="rRNA_Ade_diMease-like_C"/>
</dbReference>
<feature type="binding site" evidence="7 8">
    <location>
        <position position="107"/>
    </location>
    <ligand>
        <name>S-adenosyl-L-methionine</name>
        <dbReference type="ChEBI" id="CHEBI:59789"/>
    </ligand>
</feature>
<comment type="similarity">
    <text evidence="7">Belongs to the class I-like SAM-binding methyltransferase superfamily. rRNA adenine N(6)-methyltransferase family. RsmA subfamily.</text>
</comment>
<organism evidence="10 11">
    <name type="scientific">Desulforudis audaxviator (strain MP104C)</name>
    <dbReference type="NCBI Taxonomy" id="477974"/>
    <lineage>
        <taxon>Bacteria</taxon>
        <taxon>Bacillati</taxon>
        <taxon>Bacillota</taxon>
        <taxon>Clostridia</taxon>
        <taxon>Thermoanaerobacterales</taxon>
        <taxon>Candidatus Desulforudaceae</taxon>
        <taxon>Candidatus Desulforudis</taxon>
    </lineage>
</organism>
<feature type="binding site" evidence="7 8">
    <location>
        <position position="33"/>
    </location>
    <ligand>
        <name>S-adenosyl-L-methionine</name>
        <dbReference type="ChEBI" id="CHEBI:59789"/>
    </ligand>
</feature>
<keyword evidence="3 7" id="KW-0489">Methyltransferase</keyword>
<evidence type="ECO:0000313" key="11">
    <source>
        <dbReference type="Proteomes" id="UP000008544"/>
    </source>
</evidence>
<dbReference type="InterPro" id="IPR020598">
    <property type="entry name" value="rRNA_Ade_methylase_Trfase_N"/>
</dbReference>
<dbReference type="GO" id="GO:0003723">
    <property type="term" value="F:RNA binding"/>
    <property type="evidence" value="ECO:0007669"/>
    <property type="project" value="UniProtKB-UniRule"/>
</dbReference>
<dbReference type="PANTHER" id="PTHR11727">
    <property type="entry name" value="DIMETHYLADENOSINE TRANSFERASE"/>
    <property type="match status" value="1"/>
</dbReference>
<dbReference type="GO" id="GO:0005829">
    <property type="term" value="C:cytosol"/>
    <property type="evidence" value="ECO:0007669"/>
    <property type="project" value="TreeGrafter"/>
</dbReference>
<dbReference type="Pfam" id="PF00398">
    <property type="entry name" value="RrnaAD"/>
    <property type="match status" value="1"/>
</dbReference>
<evidence type="ECO:0000256" key="7">
    <source>
        <dbReference type="HAMAP-Rule" id="MF_00607"/>
    </source>
</evidence>
<dbReference type="Gene3D" id="1.10.8.100">
    <property type="entry name" value="Ribosomal RNA adenine dimethylase-like, domain 2"/>
    <property type="match status" value="1"/>
</dbReference>
<comment type="function">
    <text evidence="7">Specifically dimethylates two adjacent adenosines (A1518 and A1519) in the loop of a conserved hairpin near the 3'-end of 16S rRNA in the 30S particle. May play a critical role in biogenesis of 30S subunits.</text>
</comment>
<reference evidence="10 11" key="2">
    <citation type="journal article" date="2008" name="Science">
        <title>Environmental genomics reveals a single-species ecosystem deep within Earth.</title>
        <authorList>
            <person name="Chivian D."/>
            <person name="Brodie E.L."/>
            <person name="Alm E.J."/>
            <person name="Culley D.E."/>
            <person name="Dehal P.S."/>
            <person name="Desantis T.Z."/>
            <person name="Gihring T.M."/>
            <person name="Lapidus A."/>
            <person name="Lin L.H."/>
            <person name="Lowry S.R."/>
            <person name="Moser D.P."/>
            <person name="Richardson P.M."/>
            <person name="Southam G."/>
            <person name="Wanger G."/>
            <person name="Pratt L.M."/>
            <person name="Andersen G.L."/>
            <person name="Hazen T.C."/>
            <person name="Brockman F.J."/>
            <person name="Arkin A.P."/>
            <person name="Onstott T.C."/>
        </authorList>
    </citation>
    <scope>NUCLEOTIDE SEQUENCE [LARGE SCALE GENOMIC DNA]</scope>
    <source>
        <strain evidence="10 11">MP104C</strain>
    </source>
</reference>
<keyword evidence="6 7" id="KW-0694">RNA-binding</keyword>
<dbReference type="InterPro" id="IPR011530">
    <property type="entry name" value="rRNA_adenine_dimethylase"/>
</dbReference>
<feature type="binding site" evidence="7 8">
    <location>
        <position position="35"/>
    </location>
    <ligand>
        <name>S-adenosyl-L-methionine</name>
        <dbReference type="ChEBI" id="CHEBI:59789"/>
    </ligand>
</feature>
<dbReference type="EMBL" id="CP000860">
    <property type="protein sequence ID" value="ACA58614.1"/>
    <property type="molecule type" value="Genomic_DNA"/>
</dbReference>
<dbReference type="PANTHER" id="PTHR11727:SF7">
    <property type="entry name" value="DIMETHYLADENOSINE TRANSFERASE-RELATED"/>
    <property type="match status" value="1"/>
</dbReference>
<proteinExistence type="inferred from homology"/>
<gene>
    <name evidence="7" type="primary">rsmA</name>
    <name evidence="7" type="synonym">ksgA</name>
    <name evidence="10" type="ordered locus">Daud_0045</name>
</gene>
<dbReference type="RefSeq" id="WP_012301208.1">
    <property type="nucleotide sequence ID" value="NC_010424.1"/>
</dbReference>
<name>B1I115_DESAP</name>
<dbReference type="NCBIfam" id="TIGR00755">
    <property type="entry name" value="ksgA"/>
    <property type="match status" value="1"/>
</dbReference>
<dbReference type="KEGG" id="dau:Daud_0045"/>